<dbReference type="EMBL" id="CP021416">
    <property type="protein sequence ID" value="ARU48380.1"/>
    <property type="molecule type" value="Genomic_DNA"/>
</dbReference>
<feature type="transmembrane region" description="Helical" evidence="7">
    <location>
        <begin position="90"/>
        <end position="112"/>
    </location>
</feature>
<evidence type="ECO:0000313" key="9">
    <source>
        <dbReference type="EMBL" id="ARU48380.1"/>
    </source>
</evidence>
<evidence type="ECO:0000256" key="6">
    <source>
        <dbReference type="ARBA" id="ARBA00023136"/>
    </source>
</evidence>
<evidence type="ECO:0000256" key="5">
    <source>
        <dbReference type="ARBA" id="ARBA00022989"/>
    </source>
</evidence>
<dbReference type="AlphaFoldDB" id="A0A1Y0HK91"/>
<dbReference type="KEGG" id="suls:Sdiek1_1214"/>
<reference evidence="10" key="1">
    <citation type="submission" date="2017-05" db="EMBL/GenBank/DDBJ databases">
        <title>Dechlorination kinetics govern the competition between two new strains of the genus Sulfurospirillum.</title>
        <authorList>
            <person name="Buttet G.F."/>
            <person name="Murray A.M."/>
            <person name="Goris T."/>
            <person name="Burion M."/>
            <person name="Lin B."/>
            <person name="Rolle M."/>
            <person name="Maillard J."/>
        </authorList>
    </citation>
    <scope>NUCLEOTIDE SEQUENCE [LARGE SCALE GENOMIC DNA]</scope>
    <source>
        <strain evidence="10">SL2-1</strain>
    </source>
</reference>
<keyword evidence="10" id="KW-1185">Reference proteome</keyword>
<dbReference type="RefSeq" id="WP_087438347.1">
    <property type="nucleotide sequence ID" value="NZ_CP021416.1"/>
</dbReference>
<keyword evidence="5 7" id="KW-1133">Transmembrane helix</keyword>
<feature type="domain" description="Glycine transporter" evidence="8">
    <location>
        <begin position="94"/>
        <end position="167"/>
    </location>
</feature>
<evidence type="ECO:0000256" key="3">
    <source>
        <dbReference type="ARBA" id="ARBA00022475"/>
    </source>
</evidence>
<protein>
    <recommendedName>
        <fullName evidence="8">Glycine transporter domain-containing protein</fullName>
    </recommendedName>
</protein>
<keyword evidence="3" id="KW-1003">Cell membrane</keyword>
<organism evidence="9 10">
    <name type="scientific">Sulfurospirillum diekertiae</name>
    <dbReference type="NCBI Taxonomy" id="1854492"/>
    <lineage>
        <taxon>Bacteria</taxon>
        <taxon>Pseudomonadati</taxon>
        <taxon>Campylobacterota</taxon>
        <taxon>Epsilonproteobacteria</taxon>
        <taxon>Campylobacterales</taxon>
        <taxon>Sulfurospirillaceae</taxon>
        <taxon>Sulfurospirillum</taxon>
    </lineage>
</organism>
<dbReference type="GO" id="GO:0005886">
    <property type="term" value="C:plasma membrane"/>
    <property type="evidence" value="ECO:0007669"/>
    <property type="project" value="UniProtKB-SubCell"/>
</dbReference>
<dbReference type="Pfam" id="PF03458">
    <property type="entry name" value="Gly_transporter"/>
    <property type="match status" value="2"/>
</dbReference>
<dbReference type="PANTHER" id="PTHR30506">
    <property type="entry name" value="INNER MEMBRANE PROTEIN"/>
    <property type="match status" value="1"/>
</dbReference>
<accession>A0A1Y0HK91</accession>
<evidence type="ECO:0000256" key="4">
    <source>
        <dbReference type="ARBA" id="ARBA00022692"/>
    </source>
</evidence>
<evidence type="ECO:0000259" key="8">
    <source>
        <dbReference type="Pfam" id="PF03458"/>
    </source>
</evidence>
<feature type="transmembrane region" description="Helical" evidence="7">
    <location>
        <begin position="59"/>
        <end position="78"/>
    </location>
</feature>
<name>A0A1Y0HK91_9BACT</name>
<feature type="transmembrane region" description="Helical" evidence="7">
    <location>
        <begin position="118"/>
        <end position="139"/>
    </location>
</feature>
<feature type="transmembrane region" description="Helical" evidence="7">
    <location>
        <begin position="6"/>
        <end position="23"/>
    </location>
</feature>
<gene>
    <name evidence="9" type="ORF">Sdiek1_1214</name>
</gene>
<feature type="transmembrane region" description="Helical" evidence="7">
    <location>
        <begin position="30"/>
        <end position="47"/>
    </location>
</feature>
<dbReference type="InterPro" id="IPR005115">
    <property type="entry name" value="Gly_transporter"/>
</dbReference>
<dbReference type="OrthoDB" id="9791874at2"/>
<proteinExistence type="inferred from homology"/>
<evidence type="ECO:0000256" key="7">
    <source>
        <dbReference type="SAM" id="Phobius"/>
    </source>
</evidence>
<comment type="subcellular location">
    <subcellularLocation>
        <location evidence="1">Cell membrane</location>
        <topology evidence="1">Multi-pass membrane protein</topology>
    </subcellularLocation>
</comment>
<keyword evidence="6 7" id="KW-0472">Membrane</keyword>
<dbReference type="Proteomes" id="UP000196005">
    <property type="component" value="Chromosome"/>
</dbReference>
<evidence type="ECO:0000256" key="1">
    <source>
        <dbReference type="ARBA" id="ARBA00004651"/>
    </source>
</evidence>
<evidence type="ECO:0000313" key="10">
    <source>
        <dbReference type="Proteomes" id="UP000196005"/>
    </source>
</evidence>
<feature type="transmembrane region" description="Helical" evidence="7">
    <location>
        <begin position="151"/>
        <end position="167"/>
    </location>
</feature>
<evidence type="ECO:0000256" key="2">
    <source>
        <dbReference type="ARBA" id="ARBA00008193"/>
    </source>
</evidence>
<dbReference type="PANTHER" id="PTHR30506:SF3">
    <property type="entry name" value="UPF0126 INNER MEMBRANE PROTEIN YADS-RELATED"/>
    <property type="match status" value="1"/>
</dbReference>
<sequence length="202" mass="22035">MVELEVAEIIGTIAFALSGFYVAVKEKLDLLGIFIASFLTALGGGLVRDMLASRSPYTFTHLMPSILVITVIGLSVLFQLHKKDEIEKTFYFIISDTLGLVSFSISGALIALQVEFNFFGVVLMALITAVGGGVIRDILLNRVPLLLTSEFYGTVSLLVGAILFVFAKFDISGYVPLMAVFAFGVALRLLAYYKQWHLPKIG</sequence>
<comment type="similarity">
    <text evidence="2">Belongs to the UPF0126 family.</text>
</comment>
<feature type="domain" description="Glycine transporter" evidence="8">
    <location>
        <begin position="6"/>
        <end position="81"/>
    </location>
</feature>
<keyword evidence="4 7" id="KW-0812">Transmembrane</keyword>
<feature type="transmembrane region" description="Helical" evidence="7">
    <location>
        <begin position="173"/>
        <end position="193"/>
    </location>
</feature>